<reference evidence="7" key="1">
    <citation type="submission" date="2021-10" db="EMBL/GenBank/DDBJ databases">
        <title>Tropical sea cucumber genome reveals ecological adaptation and Cuvierian tubules defense mechanism.</title>
        <authorList>
            <person name="Chen T."/>
        </authorList>
    </citation>
    <scope>NUCLEOTIDE SEQUENCE</scope>
    <source>
        <strain evidence="7">Nanhai2018</strain>
        <tissue evidence="7">Muscle</tissue>
    </source>
</reference>
<dbReference type="GO" id="GO:0016020">
    <property type="term" value="C:membrane"/>
    <property type="evidence" value="ECO:0007669"/>
    <property type="project" value="UniProtKB-SubCell"/>
</dbReference>
<comment type="subcellular location">
    <subcellularLocation>
        <location evidence="1">Membrane</location>
        <topology evidence="1">Multi-pass membrane protein</topology>
    </subcellularLocation>
</comment>
<gene>
    <name evidence="7" type="ORF">HOLleu_34253</name>
</gene>
<dbReference type="InterPro" id="IPR053066">
    <property type="entry name" value="ADGR_G7"/>
</dbReference>
<evidence type="ECO:0000256" key="2">
    <source>
        <dbReference type="ARBA" id="ARBA00022692"/>
    </source>
</evidence>
<dbReference type="OrthoDB" id="1100386at2759"/>
<keyword evidence="7" id="KW-0675">Receptor</keyword>
<comment type="caution">
    <text evidence="7">The sequence shown here is derived from an EMBL/GenBank/DDBJ whole genome shotgun (WGS) entry which is preliminary data.</text>
</comment>
<name>A0A9Q0YMW1_HOLLE</name>
<dbReference type="GO" id="GO:0004930">
    <property type="term" value="F:G protein-coupled receptor activity"/>
    <property type="evidence" value="ECO:0007669"/>
    <property type="project" value="InterPro"/>
</dbReference>
<evidence type="ECO:0000256" key="1">
    <source>
        <dbReference type="ARBA" id="ARBA00004141"/>
    </source>
</evidence>
<evidence type="ECO:0000313" key="8">
    <source>
        <dbReference type="Proteomes" id="UP001152320"/>
    </source>
</evidence>
<feature type="transmembrane region" description="Helical" evidence="5">
    <location>
        <begin position="64"/>
        <end position="86"/>
    </location>
</feature>
<keyword evidence="3 5" id="KW-1133">Transmembrane helix</keyword>
<dbReference type="Gene3D" id="1.20.1070.10">
    <property type="entry name" value="Rhodopsin 7-helix transmembrane proteins"/>
    <property type="match status" value="1"/>
</dbReference>
<feature type="chain" id="PRO_5040276817" evidence="6">
    <location>
        <begin position="19"/>
        <end position="138"/>
    </location>
</feature>
<evidence type="ECO:0000313" key="7">
    <source>
        <dbReference type="EMBL" id="KAJ8024356.1"/>
    </source>
</evidence>
<dbReference type="EMBL" id="JAIZAY010000018">
    <property type="protein sequence ID" value="KAJ8024356.1"/>
    <property type="molecule type" value="Genomic_DNA"/>
</dbReference>
<keyword evidence="8" id="KW-1185">Reference proteome</keyword>
<proteinExistence type="predicted"/>
<dbReference type="Proteomes" id="UP001152320">
    <property type="component" value="Chromosome 18"/>
</dbReference>
<sequence>MLCYNLVIFILIVRQVTCSRIGKPAVQDKRTEIFERAQSIFIISVLLGLTWVFGFLSIGSAQFIFNLLFLIFNSLQGFFVFVFFILRPKNVRMILFKNCHRRQDGHIGSYTVNKSKTDRTNDQKDTLDMDAVVVTSSE</sequence>
<feature type="signal peptide" evidence="6">
    <location>
        <begin position="1"/>
        <end position="18"/>
    </location>
</feature>
<accession>A0A9Q0YMW1</accession>
<keyword evidence="4 5" id="KW-0472">Membrane</keyword>
<feature type="transmembrane region" description="Helical" evidence="5">
    <location>
        <begin position="39"/>
        <end position="58"/>
    </location>
</feature>
<dbReference type="AlphaFoldDB" id="A0A9Q0YMW1"/>
<dbReference type="InterPro" id="IPR000832">
    <property type="entry name" value="GPCR_2_secretin-like"/>
</dbReference>
<keyword evidence="2 5" id="KW-0812">Transmembrane</keyword>
<evidence type="ECO:0000256" key="4">
    <source>
        <dbReference type="ARBA" id="ARBA00023136"/>
    </source>
</evidence>
<evidence type="ECO:0000256" key="6">
    <source>
        <dbReference type="SAM" id="SignalP"/>
    </source>
</evidence>
<evidence type="ECO:0000256" key="5">
    <source>
        <dbReference type="SAM" id="Phobius"/>
    </source>
</evidence>
<dbReference type="Pfam" id="PF00002">
    <property type="entry name" value="7tm_2"/>
    <property type="match status" value="1"/>
</dbReference>
<keyword evidence="6" id="KW-0732">Signal</keyword>
<dbReference type="PANTHER" id="PTHR47767">
    <property type="entry name" value="ADHESION G PROTEIN-COUPLED RECEPTOR G7"/>
    <property type="match status" value="1"/>
</dbReference>
<organism evidence="7 8">
    <name type="scientific">Holothuria leucospilota</name>
    <name type="common">Black long sea cucumber</name>
    <name type="synonym">Mertensiothuria leucospilota</name>
    <dbReference type="NCBI Taxonomy" id="206669"/>
    <lineage>
        <taxon>Eukaryota</taxon>
        <taxon>Metazoa</taxon>
        <taxon>Echinodermata</taxon>
        <taxon>Eleutherozoa</taxon>
        <taxon>Echinozoa</taxon>
        <taxon>Holothuroidea</taxon>
        <taxon>Aspidochirotacea</taxon>
        <taxon>Aspidochirotida</taxon>
        <taxon>Holothuriidae</taxon>
        <taxon>Holothuria</taxon>
    </lineage>
</organism>
<evidence type="ECO:0000256" key="3">
    <source>
        <dbReference type="ARBA" id="ARBA00022989"/>
    </source>
</evidence>
<protein>
    <submittedName>
        <fullName evidence="7">Adhesion G-protein coupled receptor G6</fullName>
    </submittedName>
</protein>